<keyword evidence="2" id="KW-1185">Reference proteome</keyword>
<gene>
    <name evidence="1" type="ORF">MENTE1834_LOCUS41657</name>
</gene>
<organism evidence="1 2">
    <name type="scientific">Meloidogyne enterolobii</name>
    <name type="common">Root-knot nematode worm</name>
    <name type="synonym">Meloidogyne mayaguensis</name>
    <dbReference type="NCBI Taxonomy" id="390850"/>
    <lineage>
        <taxon>Eukaryota</taxon>
        <taxon>Metazoa</taxon>
        <taxon>Ecdysozoa</taxon>
        <taxon>Nematoda</taxon>
        <taxon>Chromadorea</taxon>
        <taxon>Rhabditida</taxon>
        <taxon>Tylenchina</taxon>
        <taxon>Tylenchomorpha</taxon>
        <taxon>Tylenchoidea</taxon>
        <taxon>Meloidogynidae</taxon>
        <taxon>Meloidogyninae</taxon>
        <taxon>Meloidogyne</taxon>
    </lineage>
</organism>
<evidence type="ECO:0000313" key="1">
    <source>
        <dbReference type="EMBL" id="CAK5098659.1"/>
    </source>
</evidence>
<name>A0ACB1ASP4_MELEN</name>
<comment type="caution">
    <text evidence="1">The sequence shown here is derived from an EMBL/GenBank/DDBJ whole genome shotgun (WGS) entry which is preliminary data.</text>
</comment>
<proteinExistence type="predicted"/>
<protein>
    <submittedName>
        <fullName evidence="1">Uncharacterized protein</fullName>
    </submittedName>
</protein>
<reference evidence="1" key="1">
    <citation type="submission" date="2023-11" db="EMBL/GenBank/DDBJ databases">
        <authorList>
            <person name="Poullet M."/>
        </authorList>
    </citation>
    <scope>NUCLEOTIDE SEQUENCE</scope>
    <source>
        <strain evidence="1">E1834</strain>
    </source>
</reference>
<evidence type="ECO:0000313" key="2">
    <source>
        <dbReference type="Proteomes" id="UP001497535"/>
    </source>
</evidence>
<accession>A0ACB1ASP4</accession>
<dbReference type="Proteomes" id="UP001497535">
    <property type="component" value="Unassembled WGS sequence"/>
</dbReference>
<sequence length="80" mass="9649">MCLRLNFVYFSIADYYNSFLRKHEDNQMYFLLELGGKSLGEYYRQKVSERHGRNARVERQFLKNILKGAAQALLQFHQRE</sequence>
<dbReference type="EMBL" id="CAVMJV010000104">
    <property type="protein sequence ID" value="CAK5098659.1"/>
    <property type="molecule type" value="Genomic_DNA"/>
</dbReference>